<reference evidence="2" key="1">
    <citation type="submission" date="2018-05" db="EMBL/GenBank/DDBJ databases">
        <authorList>
            <person name="Lanie J.A."/>
            <person name="Ng W.-L."/>
            <person name="Kazmierczak K.M."/>
            <person name="Andrzejewski T.M."/>
            <person name="Davidsen T.M."/>
            <person name="Wayne K.J."/>
            <person name="Tettelin H."/>
            <person name="Glass J.I."/>
            <person name="Rusch D."/>
            <person name="Podicherti R."/>
            <person name="Tsui H.-C.T."/>
            <person name="Winkler M.E."/>
        </authorList>
    </citation>
    <scope>NUCLEOTIDE SEQUENCE</scope>
</reference>
<gene>
    <name evidence="2" type="ORF">METZ01_LOCUS296510</name>
</gene>
<dbReference type="InterPro" id="IPR015797">
    <property type="entry name" value="NUDIX_hydrolase-like_dom_sf"/>
</dbReference>
<name>A0A382M467_9ZZZZ</name>
<dbReference type="Gene3D" id="3.90.79.10">
    <property type="entry name" value="Nucleoside Triphosphate Pyrophosphohydrolase"/>
    <property type="match status" value="1"/>
</dbReference>
<evidence type="ECO:0000313" key="2">
    <source>
        <dbReference type="EMBL" id="SVC43656.1"/>
    </source>
</evidence>
<dbReference type="InterPro" id="IPR000086">
    <property type="entry name" value="NUDIX_hydrolase_dom"/>
</dbReference>
<dbReference type="PANTHER" id="PTHR43736:SF1">
    <property type="entry name" value="DIHYDRONEOPTERIN TRIPHOSPHATE DIPHOSPHATASE"/>
    <property type="match status" value="1"/>
</dbReference>
<dbReference type="CDD" id="cd03674">
    <property type="entry name" value="NUDIX_Hydrolase"/>
    <property type="match status" value="1"/>
</dbReference>
<protein>
    <recommendedName>
        <fullName evidence="1">Nudix hydrolase domain-containing protein</fullName>
    </recommendedName>
</protein>
<dbReference type="PROSITE" id="PS51462">
    <property type="entry name" value="NUDIX"/>
    <property type="match status" value="1"/>
</dbReference>
<accession>A0A382M467</accession>
<dbReference type="AlphaFoldDB" id="A0A382M467"/>
<dbReference type="Pfam" id="PF00293">
    <property type="entry name" value="NUDIX"/>
    <property type="match status" value="1"/>
</dbReference>
<dbReference type="EMBL" id="UINC01091130">
    <property type="protein sequence ID" value="SVC43656.1"/>
    <property type="molecule type" value="Genomic_DNA"/>
</dbReference>
<organism evidence="2">
    <name type="scientific">marine metagenome</name>
    <dbReference type="NCBI Taxonomy" id="408172"/>
    <lineage>
        <taxon>unclassified sequences</taxon>
        <taxon>metagenomes</taxon>
        <taxon>ecological metagenomes</taxon>
    </lineage>
</organism>
<proteinExistence type="predicted"/>
<dbReference type="PANTHER" id="PTHR43736">
    <property type="entry name" value="ADP-RIBOSE PYROPHOSPHATASE"/>
    <property type="match status" value="1"/>
</dbReference>
<dbReference type="SUPFAM" id="SSF55811">
    <property type="entry name" value="Nudix"/>
    <property type="match status" value="1"/>
</dbReference>
<evidence type="ECO:0000259" key="1">
    <source>
        <dbReference type="PROSITE" id="PS51462"/>
    </source>
</evidence>
<feature type="domain" description="Nudix hydrolase" evidence="1">
    <location>
        <begin position="18"/>
        <end position="153"/>
    </location>
</feature>
<sequence>MLSFYRTEREVFSKKNKKGHFTGSGWVVSPDKHKILMTHHKTINKWLQLGGHADGENDLLKVALREAKEESGLQRFKVLNKTVFDLDIHKISKVGSDSSHFHYDVRFLLEADPKKEPIIVSRESYDVAWVPIEKVLRFNPEKSIHRMVDKTLALLT</sequence>